<comment type="caution">
    <text evidence="2">The sequence shown here is derived from an EMBL/GenBank/DDBJ whole genome shotgun (WGS) entry which is preliminary data.</text>
</comment>
<gene>
    <name evidence="2" type="primary">spoIIIAF</name>
    <name evidence="2" type="ORF">F8153_11335</name>
</gene>
<evidence type="ECO:0000256" key="1">
    <source>
        <dbReference type="SAM" id="Phobius"/>
    </source>
</evidence>
<dbReference type="OrthoDB" id="1738919at2"/>
<proteinExistence type="predicted"/>
<feature type="transmembrane region" description="Helical" evidence="1">
    <location>
        <begin position="6"/>
        <end position="26"/>
    </location>
</feature>
<dbReference type="Proteomes" id="UP000465601">
    <property type="component" value="Unassembled WGS sequence"/>
</dbReference>
<dbReference type="InterPro" id="IPR014245">
    <property type="entry name" value="Spore_III_AF"/>
</dbReference>
<dbReference type="NCBIfam" id="TIGR02896">
    <property type="entry name" value="spore_III_AF"/>
    <property type="match status" value="1"/>
</dbReference>
<keyword evidence="1" id="KW-0812">Transmembrane</keyword>
<dbReference type="AlphaFoldDB" id="A0A833HMH2"/>
<keyword evidence="1" id="KW-0472">Membrane</keyword>
<evidence type="ECO:0000313" key="2">
    <source>
        <dbReference type="EMBL" id="KAB3527574.1"/>
    </source>
</evidence>
<dbReference type="RefSeq" id="WP_151866468.1">
    <property type="nucleotide sequence ID" value="NZ_WBZB01000040.1"/>
</dbReference>
<sequence>MDFIRQWIVTILSVIIFITFVEILLPNSNNRKYINVVVGLLIMLVILKPVMGVINQQIPFGEEILQNTNQMEMMTVKNHYNHVDLANKENIINLYKQQLKEQMLDRIENKMGYPVDDLRINIVEEEGETFGMINSVEVYLLEEKEAENPKGVSDISVNVVIDGKKNNKPDDDSILLNNEGDEIKKDLSDFYSISQDSIIVTLLKNKK</sequence>
<protein>
    <submittedName>
        <fullName evidence="2">Stage III sporulation protein AF</fullName>
    </submittedName>
</protein>
<evidence type="ECO:0000313" key="3">
    <source>
        <dbReference type="Proteomes" id="UP000465601"/>
    </source>
</evidence>
<accession>A0A833HMH2</accession>
<keyword evidence="3" id="KW-1185">Reference proteome</keyword>
<reference evidence="2 3" key="1">
    <citation type="submission" date="2019-10" db="EMBL/GenBank/DDBJ databases">
        <title>Alkaliphilus serpentinus sp. nov. and Alkaliphilus pronyensis sp. nov., two novel anaerobic alkaliphilic species isolated from the serpentinized-hosted hydrothermal field of the Prony Bay (New Caledonia).</title>
        <authorList>
            <person name="Postec A."/>
        </authorList>
    </citation>
    <scope>NUCLEOTIDE SEQUENCE [LARGE SCALE GENOMIC DNA]</scope>
    <source>
        <strain evidence="2 3">LacT</strain>
    </source>
</reference>
<name>A0A833HMH2_9FIRM</name>
<keyword evidence="1" id="KW-1133">Transmembrane helix</keyword>
<organism evidence="2 3">
    <name type="scientific">Alkaliphilus serpentinus</name>
    <dbReference type="NCBI Taxonomy" id="1482731"/>
    <lineage>
        <taxon>Bacteria</taxon>
        <taxon>Bacillati</taxon>
        <taxon>Bacillota</taxon>
        <taxon>Clostridia</taxon>
        <taxon>Peptostreptococcales</taxon>
        <taxon>Natronincolaceae</taxon>
        <taxon>Alkaliphilus</taxon>
    </lineage>
</organism>
<feature type="transmembrane region" description="Helical" evidence="1">
    <location>
        <begin position="33"/>
        <end position="54"/>
    </location>
</feature>
<dbReference type="EMBL" id="WBZB01000040">
    <property type="protein sequence ID" value="KAB3527574.1"/>
    <property type="molecule type" value="Genomic_DNA"/>
</dbReference>
<dbReference type="Pfam" id="PF09581">
    <property type="entry name" value="Spore_III_AF"/>
    <property type="match status" value="1"/>
</dbReference>